<proteinExistence type="predicted"/>
<evidence type="ECO:0000313" key="1">
    <source>
        <dbReference type="EMBL" id="CAI9695918.1"/>
    </source>
</evidence>
<reference evidence="1" key="1">
    <citation type="submission" date="2023-05" db="EMBL/GenBank/DDBJ databases">
        <authorList>
            <consortium name="ELIXIR-Norway"/>
        </authorList>
    </citation>
    <scope>NUCLEOTIDE SEQUENCE</scope>
</reference>
<sequence length="393" mass="41125">MGLSPRCRAERSWPPAQPPNSPSGTRCHRAAFHGEDRGCRTEQAGCHSCAGVAGALAPRRTGGAGGLKALALRPRAQRLRPSPAPHSHPAPSCLKEEAPAAPPGRRKREGASTRPRLPGGRGRVRLGLLDVLVKAMGLPVRRWEQGFAPGASKLEGLDRRGPSAGMMRVSQALRPPGTPESQTEEALVPATEHAACALWPMRTRHSVLVKGLGLTQGLECSSGQFQGSTAAPALCAPIASPSLVLGFLGWVGGQEQAGVSLRFKHRHGTLGTCWLVSFREGPVPAVPFSADAAHSMDAQDPLMESATSATWGLLAQSRPAPRAGTGSPAPRAGTGSPRMARTHQKLTSQATVVKTQGSALQAVLGGSVVSVNRCHKETRYKCGTGFEECLAVD</sequence>
<evidence type="ECO:0000313" key="2">
    <source>
        <dbReference type="Proteomes" id="UP001162501"/>
    </source>
</evidence>
<name>A0ACB0E5M4_RANTA</name>
<accession>A0ACB0E5M4</accession>
<dbReference type="EMBL" id="OX596099">
    <property type="protein sequence ID" value="CAI9695918.1"/>
    <property type="molecule type" value="Genomic_DNA"/>
</dbReference>
<organism evidence="1 2">
    <name type="scientific">Rangifer tarandus platyrhynchus</name>
    <name type="common">Svalbard reindeer</name>
    <dbReference type="NCBI Taxonomy" id="3082113"/>
    <lineage>
        <taxon>Eukaryota</taxon>
        <taxon>Metazoa</taxon>
        <taxon>Chordata</taxon>
        <taxon>Craniata</taxon>
        <taxon>Vertebrata</taxon>
        <taxon>Euteleostomi</taxon>
        <taxon>Mammalia</taxon>
        <taxon>Eutheria</taxon>
        <taxon>Laurasiatheria</taxon>
        <taxon>Artiodactyla</taxon>
        <taxon>Ruminantia</taxon>
        <taxon>Pecora</taxon>
        <taxon>Cervidae</taxon>
        <taxon>Odocoileinae</taxon>
        <taxon>Rangifer</taxon>
    </lineage>
</organism>
<gene>
    <name evidence="1" type="ORF">MRATA1EN3_LOCUS7131</name>
</gene>
<protein>
    <submittedName>
        <fullName evidence="1">Uncharacterized protein</fullName>
    </submittedName>
</protein>
<dbReference type="Proteomes" id="UP001162501">
    <property type="component" value="Chromosome 15"/>
</dbReference>